<dbReference type="Pfam" id="PF00072">
    <property type="entry name" value="Response_reg"/>
    <property type="match status" value="1"/>
</dbReference>
<reference evidence="3 4" key="1">
    <citation type="submission" date="2008-07" db="EMBL/GenBank/DDBJ databases">
        <title>Complete sequence of Geobacter bemidjiensis BEM.</title>
        <authorList>
            <consortium name="US DOE Joint Genome Institute"/>
            <person name="Lucas S."/>
            <person name="Copeland A."/>
            <person name="Lapidus A."/>
            <person name="Glavina del Rio T."/>
            <person name="Dalin E."/>
            <person name="Tice H."/>
            <person name="Bruce D."/>
            <person name="Goodwin L."/>
            <person name="Pitluck S."/>
            <person name="Kiss H."/>
            <person name="Brettin T."/>
            <person name="Detter J.C."/>
            <person name="Han C."/>
            <person name="Kuske C.R."/>
            <person name="Schmutz J."/>
            <person name="Larimer F."/>
            <person name="Land M."/>
            <person name="Hauser L."/>
            <person name="Kyrpides N."/>
            <person name="Lykidis A."/>
            <person name="Lovley D."/>
            <person name="Richardson P."/>
        </authorList>
    </citation>
    <scope>NUCLEOTIDE SEQUENCE [LARGE SCALE GENOMIC DNA]</scope>
    <source>
        <strain evidence="4">ATCC BAA-1014 / DSM 16622 / JCM 12645 / Bem</strain>
    </source>
</reference>
<dbReference type="SMART" id="SM00448">
    <property type="entry name" value="REC"/>
    <property type="match status" value="1"/>
</dbReference>
<keyword evidence="4" id="KW-1185">Reference proteome</keyword>
<dbReference type="Gene3D" id="3.40.50.2300">
    <property type="match status" value="1"/>
</dbReference>
<evidence type="ECO:0000256" key="1">
    <source>
        <dbReference type="PROSITE-ProRule" id="PRU00169"/>
    </source>
</evidence>
<dbReference type="RefSeq" id="WP_012530678.1">
    <property type="nucleotide sequence ID" value="NC_011146.1"/>
</dbReference>
<dbReference type="InterPro" id="IPR052048">
    <property type="entry name" value="ST_Response_Regulator"/>
</dbReference>
<feature type="modified residue" description="4-aspartylphosphate" evidence="1">
    <location>
        <position position="54"/>
    </location>
</feature>
<dbReference type="InterPro" id="IPR011006">
    <property type="entry name" value="CheY-like_superfamily"/>
</dbReference>
<dbReference type="KEGG" id="gbm:Gbem_2244"/>
<accession>B5EEB1</accession>
<dbReference type="eggNOG" id="COG2201">
    <property type="taxonomic scope" value="Bacteria"/>
</dbReference>
<dbReference type="PROSITE" id="PS50110">
    <property type="entry name" value="RESPONSE_REGULATORY"/>
    <property type="match status" value="1"/>
</dbReference>
<evidence type="ECO:0000313" key="4">
    <source>
        <dbReference type="Proteomes" id="UP000008825"/>
    </source>
</evidence>
<proteinExistence type="predicted"/>
<dbReference type="OrthoDB" id="9801101at2"/>
<dbReference type="GO" id="GO:0000160">
    <property type="term" value="P:phosphorelay signal transduction system"/>
    <property type="evidence" value="ECO:0007669"/>
    <property type="project" value="InterPro"/>
</dbReference>
<dbReference type="STRING" id="404380.Gbem_2244"/>
<dbReference type="SUPFAM" id="SSF52172">
    <property type="entry name" value="CheY-like"/>
    <property type="match status" value="1"/>
</dbReference>
<dbReference type="Proteomes" id="UP000008825">
    <property type="component" value="Chromosome"/>
</dbReference>
<name>B5EEB1_CITBB</name>
<gene>
    <name evidence="3" type="ordered locus">Gbem_2244</name>
</gene>
<evidence type="ECO:0000313" key="3">
    <source>
        <dbReference type="EMBL" id="ACH39256.1"/>
    </source>
</evidence>
<dbReference type="PANTHER" id="PTHR43228:SF1">
    <property type="entry name" value="TWO-COMPONENT RESPONSE REGULATOR ARR22"/>
    <property type="match status" value="1"/>
</dbReference>
<dbReference type="AlphaFoldDB" id="B5EEB1"/>
<reference evidence="3 4" key="2">
    <citation type="journal article" date="2010" name="BMC Genomics">
        <title>The genome of Geobacter bemidjiensis, exemplar for the subsurface clade of Geobacter species that predominate in Fe(III)-reducing subsurface environments.</title>
        <authorList>
            <person name="Aklujkar M."/>
            <person name="Young N.D."/>
            <person name="Holmes D."/>
            <person name="Chavan M."/>
            <person name="Risso C."/>
            <person name="Kiss H.E."/>
            <person name="Han C.S."/>
            <person name="Land M.L."/>
            <person name="Lovley D.R."/>
        </authorList>
    </citation>
    <scope>NUCLEOTIDE SEQUENCE [LARGE SCALE GENOMIC DNA]</scope>
    <source>
        <strain evidence="4">ATCC BAA-1014 / DSM 16622 / JCM 12645 / Bem</strain>
    </source>
</reference>
<dbReference type="InterPro" id="IPR001789">
    <property type="entry name" value="Sig_transdc_resp-reg_receiver"/>
</dbReference>
<dbReference type="HOGENOM" id="CLU_000445_69_15_7"/>
<protein>
    <submittedName>
        <fullName evidence="3">Response receiver</fullName>
    </submittedName>
</protein>
<feature type="domain" description="Response regulatory" evidence="2">
    <location>
        <begin position="4"/>
        <end position="119"/>
    </location>
</feature>
<dbReference type="PANTHER" id="PTHR43228">
    <property type="entry name" value="TWO-COMPONENT RESPONSE REGULATOR"/>
    <property type="match status" value="1"/>
</dbReference>
<keyword evidence="1" id="KW-0597">Phosphoprotein</keyword>
<organism evidence="3 4">
    <name type="scientific">Citrifermentans bemidjiense (strain ATCC BAA-1014 / DSM 16622 / JCM 12645 / Bem)</name>
    <name type="common">Geobacter bemidjiensis</name>
    <dbReference type="NCBI Taxonomy" id="404380"/>
    <lineage>
        <taxon>Bacteria</taxon>
        <taxon>Pseudomonadati</taxon>
        <taxon>Thermodesulfobacteriota</taxon>
        <taxon>Desulfuromonadia</taxon>
        <taxon>Geobacterales</taxon>
        <taxon>Geobacteraceae</taxon>
        <taxon>Citrifermentans</taxon>
    </lineage>
</organism>
<sequence length="119" mass="13496">MKRRVLIVDDVEDIRVMLRHMIEKQGHTIVAEAANGIEAVEKFRAHRPDVTIMDIDMPLKTGVEAAREIREFAHSSRIVFCSGGFSKFETPPAELRTGRSSLLRKPFLPSQLYEELCAS</sequence>
<dbReference type="EMBL" id="CP001124">
    <property type="protein sequence ID" value="ACH39256.1"/>
    <property type="molecule type" value="Genomic_DNA"/>
</dbReference>
<evidence type="ECO:0000259" key="2">
    <source>
        <dbReference type="PROSITE" id="PS50110"/>
    </source>
</evidence>